<dbReference type="Pfam" id="PF13624">
    <property type="entry name" value="SurA_N_3"/>
    <property type="match status" value="1"/>
</dbReference>
<keyword evidence="2" id="KW-1003">Cell membrane</keyword>
<sequence>MKGAKGKGANIAVWIILGLLIIGLAGFGTGGFTGQTRAIGSVGDREITVNEYARALQQEIRGFESQMGQAMSFQQAEALGIDRAVRERLVALAAIDNEAERMGLSVGDEAVRDELLAIPNFRGLDGSFDRQSYRFALQQLGMNEGEFEEQLRRDVTRSLLQAAVVGSVSAPDSYTEVLIGYINERRALTHLRLAARDLEAAPPEPDEATLQAWFDENAARFTRPESRQVTYAWLTPEMMLDAVEVDEAALRTAYEQRMSEFVQPERRLVERIVFGTDEEATEAMAQIEADEDAFEDIVTERGLSLMDVDMGDVTETQLGAAGPEVFALEGPGVAGPLPSEFGPAVYRVNAILSAQNIGFEEAQEALRDELALDLARREITVLVEDADDLLAGGATIEDLAAETPMELGQMTWTEGATDDIAGYSSVRAEVARLEPGDFADVLVLEDGGIAALRVDEVTPAAAPPLEEVRDEALAAWQEQEALRLVAEQAEEMRQQIADGATFQSFGYPVQIVEAAHRDGGVENLPNALMAEVFAMDEGEVRVLRSPTAVHLVRVERVYEAELAASEANGLRNAVVTELTQGMVRDVYDLFANALMSEAGIRINETAVNAVHTQFR</sequence>
<evidence type="ECO:0000313" key="10">
    <source>
        <dbReference type="EMBL" id="MFD1912317.1"/>
    </source>
</evidence>
<dbReference type="RefSeq" id="WP_390260859.1">
    <property type="nucleotide sequence ID" value="NZ_JBHUGH010000006.1"/>
</dbReference>
<feature type="transmembrane region" description="Helical" evidence="8">
    <location>
        <begin position="12"/>
        <end position="32"/>
    </location>
</feature>
<dbReference type="Pfam" id="PF13145">
    <property type="entry name" value="Rotamase_2"/>
    <property type="match status" value="2"/>
</dbReference>
<dbReference type="Proteomes" id="UP001597353">
    <property type="component" value="Unassembled WGS sequence"/>
</dbReference>
<gene>
    <name evidence="10" type="ORF">ACFSGJ_08825</name>
</gene>
<keyword evidence="10" id="KW-0413">Isomerase</keyword>
<dbReference type="SUPFAM" id="SSF54534">
    <property type="entry name" value="FKBP-like"/>
    <property type="match status" value="1"/>
</dbReference>
<keyword evidence="6" id="KW-0143">Chaperone</keyword>
<dbReference type="PANTHER" id="PTHR47529">
    <property type="entry name" value="PEPTIDYL-PROLYL CIS-TRANS ISOMERASE D"/>
    <property type="match status" value="1"/>
</dbReference>
<dbReference type="EMBL" id="JBHUGH010000006">
    <property type="protein sequence ID" value="MFD1912317.1"/>
    <property type="molecule type" value="Genomic_DNA"/>
</dbReference>
<evidence type="ECO:0000259" key="9">
    <source>
        <dbReference type="Pfam" id="PF13145"/>
    </source>
</evidence>
<protein>
    <submittedName>
        <fullName evidence="10">Peptidyl-prolyl cis-trans isomerase</fullName>
    </submittedName>
</protein>
<evidence type="ECO:0000256" key="3">
    <source>
        <dbReference type="ARBA" id="ARBA00022692"/>
    </source>
</evidence>
<evidence type="ECO:0000256" key="8">
    <source>
        <dbReference type="SAM" id="Phobius"/>
    </source>
</evidence>
<dbReference type="SUPFAM" id="SSF109998">
    <property type="entry name" value="Triger factor/SurA peptide-binding domain-like"/>
    <property type="match status" value="1"/>
</dbReference>
<comment type="similarity">
    <text evidence="7">Belongs to the PpiD chaperone family.</text>
</comment>
<comment type="subcellular location">
    <subcellularLocation>
        <location evidence="1">Cell membrane</location>
        <topology evidence="1">Single-pass type II membrane protein</topology>
    </subcellularLocation>
</comment>
<dbReference type="GO" id="GO:0016853">
    <property type="term" value="F:isomerase activity"/>
    <property type="evidence" value="ECO:0007669"/>
    <property type="project" value="UniProtKB-KW"/>
</dbReference>
<reference evidence="11" key="1">
    <citation type="journal article" date="2019" name="Int. J. Syst. Evol. Microbiol.">
        <title>The Global Catalogue of Microorganisms (GCM) 10K type strain sequencing project: providing services to taxonomists for standard genome sequencing and annotation.</title>
        <authorList>
            <consortium name="The Broad Institute Genomics Platform"/>
            <consortium name="The Broad Institute Genome Sequencing Center for Infectious Disease"/>
            <person name="Wu L."/>
            <person name="Ma J."/>
        </authorList>
    </citation>
    <scope>NUCLEOTIDE SEQUENCE [LARGE SCALE GENOMIC DNA]</scope>
    <source>
        <strain evidence="11">CGMCC 4.7242</strain>
    </source>
</reference>
<feature type="domain" description="PpiC" evidence="9">
    <location>
        <begin position="245"/>
        <end position="363"/>
    </location>
</feature>
<keyword evidence="4 8" id="KW-1133">Transmembrane helix</keyword>
<evidence type="ECO:0000256" key="5">
    <source>
        <dbReference type="ARBA" id="ARBA00023136"/>
    </source>
</evidence>
<accession>A0ABW4S450</accession>
<keyword evidence="11" id="KW-1185">Reference proteome</keyword>
<evidence type="ECO:0000256" key="4">
    <source>
        <dbReference type="ARBA" id="ARBA00022989"/>
    </source>
</evidence>
<evidence type="ECO:0000256" key="1">
    <source>
        <dbReference type="ARBA" id="ARBA00004401"/>
    </source>
</evidence>
<dbReference type="InterPro" id="IPR052029">
    <property type="entry name" value="PpiD_chaperone"/>
</dbReference>
<comment type="caution">
    <text evidence="10">The sequence shown here is derived from an EMBL/GenBank/DDBJ whole genome shotgun (WGS) entry which is preliminary data.</text>
</comment>
<dbReference type="Gene3D" id="1.10.4030.10">
    <property type="entry name" value="Porin chaperone SurA, peptide-binding domain"/>
    <property type="match status" value="1"/>
</dbReference>
<evidence type="ECO:0000256" key="7">
    <source>
        <dbReference type="ARBA" id="ARBA00038408"/>
    </source>
</evidence>
<keyword evidence="5 8" id="KW-0472">Membrane</keyword>
<evidence type="ECO:0000313" key="11">
    <source>
        <dbReference type="Proteomes" id="UP001597353"/>
    </source>
</evidence>
<feature type="domain" description="PpiC" evidence="9">
    <location>
        <begin position="385"/>
        <end position="470"/>
    </location>
</feature>
<keyword evidence="3 8" id="KW-0812">Transmembrane</keyword>
<dbReference type="PANTHER" id="PTHR47529:SF1">
    <property type="entry name" value="PERIPLASMIC CHAPERONE PPID"/>
    <property type="match status" value="1"/>
</dbReference>
<evidence type="ECO:0000256" key="2">
    <source>
        <dbReference type="ARBA" id="ARBA00022475"/>
    </source>
</evidence>
<dbReference type="InterPro" id="IPR000297">
    <property type="entry name" value="PPIase_PpiC"/>
</dbReference>
<proteinExistence type="inferred from homology"/>
<organism evidence="10 11">
    <name type="scientific">Halodurantibacterium flavum</name>
    <dbReference type="NCBI Taxonomy" id="1382802"/>
    <lineage>
        <taxon>Bacteria</taxon>
        <taxon>Pseudomonadati</taxon>
        <taxon>Pseudomonadota</taxon>
        <taxon>Alphaproteobacteria</taxon>
        <taxon>Rhodobacterales</taxon>
        <taxon>Paracoccaceae</taxon>
        <taxon>Halodurantibacterium</taxon>
    </lineage>
</organism>
<name>A0ABW4S450_9RHOB</name>
<dbReference type="InterPro" id="IPR027304">
    <property type="entry name" value="Trigger_fact/SurA_dom_sf"/>
</dbReference>
<evidence type="ECO:0000256" key="6">
    <source>
        <dbReference type="ARBA" id="ARBA00023186"/>
    </source>
</evidence>